<dbReference type="InterPro" id="IPR038222">
    <property type="entry name" value="DHHA2_dom_sf"/>
</dbReference>
<keyword evidence="8" id="KW-0129">CBS domain</keyword>
<organism evidence="10 11">
    <name type="scientific">Cetobacterium ceti</name>
    <dbReference type="NCBI Taxonomy" id="180163"/>
    <lineage>
        <taxon>Bacteria</taxon>
        <taxon>Fusobacteriati</taxon>
        <taxon>Fusobacteriota</taxon>
        <taxon>Fusobacteriia</taxon>
        <taxon>Fusobacteriales</taxon>
        <taxon>Fusobacteriaceae</taxon>
        <taxon>Cetobacterium</taxon>
    </lineage>
</organism>
<reference evidence="10 11" key="1">
    <citation type="submission" date="2017-02" db="EMBL/GenBank/DDBJ databases">
        <authorList>
            <person name="Peterson S.W."/>
        </authorList>
    </citation>
    <scope>NUCLEOTIDE SEQUENCE [LARGE SCALE GENOMIC DNA]</scope>
    <source>
        <strain evidence="10 11">ATCC 700028</strain>
    </source>
</reference>
<keyword evidence="4" id="KW-0378">Hydrolase</keyword>
<dbReference type="GO" id="GO:0004427">
    <property type="term" value="F:inorganic diphosphate phosphatase activity"/>
    <property type="evidence" value="ECO:0007669"/>
    <property type="project" value="UniProtKB-EC"/>
</dbReference>
<dbReference type="Pfam" id="PF02833">
    <property type="entry name" value="DHHA2"/>
    <property type="match status" value="1"/>
</dbReference>
<dbReference type="NCBIfam" id="NF003877">
    <property type="entry name" value="PRK05427.1"/>
    <property type="match status" value="1"/>
</dbReference>
<comment type="cofactor">
    <cofactor evidence="1">
        <name>Mn(2+)</name>
        <dbReference type="ChEBI" id="CHEBI:29035"/>
    </cofactor>
</comment>
<evidence type="ECO:0000256" key="2">
    <source>
        <dbReference type="ARBA" id="ARBA00012146"/>
    </source>
</evidence>
<gene>
    <name evidence="10" type="ORF">SAMN02745174_02126</name>
</gene>
<dbReference type="SMART" id="SM00116">
    <property type="entry name" value="CBS"/>
    <property type="match status" value="2"/>
</dbReference>
<evidence type="ECO:0000259" key="9">
    <source>
        <dbReference type="PROSITE" id="PS51371"/>
    </source>
</evidence>
<name>A0A1T4Q0X4_9FUSO</name>
<keyword evidence="11" id="KW-1185">Reference proteome</keyword>
<sequence length="537" mass="58934">MEPILIFGHKNPDTDSICSAIALAELKNLTGEQAIPCRLGDISKETEFVLKHFGIETPKLLKTVSGQISDLTHVEKEVISLNDSLKGALNTMTKEHFSSLPVVGANRELKGMIHVSDIANAYLGIDYTDLFKNYHTTYENLISVLKGEIISGNYPTGKIEGNLKGVSDLKTIKPGDVVVTTSMINGIDDLIQLGAKVIIICCNENDIIDPRPESDCAIMRVNGPLFKTIPLISQSISISSILGNEAFYSFKTEDFLHEIKAIMKESQQSNFPVVTTEGEVYGTIRSKNLINFTKKKVILVDHNERGQSVDGLQDARILQVVDHHKFANFETEEPVKINAETVGCTCTIVYDLFKDAGITPRKEIAGILLSAILSDTLLFKSPTCTEKDIKVAKELANLAGLENFEKYGMDMLIAGTSLGDKTPHEILNMDMKEFTMSGLKVAVAQVNTVDVDGVLAKQGELEEVMNKLIEERNYNLFLLVITDIVKSGSMTLALGSHPSLVERGFNAKLDNNVAWLDGVVSRKKQIIPFLMAASQGI</sequence>
<dbReference type="InterPro" id="IPR001667">
    <property type="entry name" value="DDH_dom"/>
</dbReference>
<protein>
    <recommendedName>
        <fullName evidence="2">inorganic diphosphatase</fullName>
        <ecNumber evidence="2">3.6.1.1</ecNumber>
    </recommendedName>
    <alternativeName>
        <fullName evidence="6">Pyrophosphate phospho-hydrolase</fullName>
    </alternativeName>
</protein>
<dbReference type="STRING" id="180163.SAMN02745174_02126"/>
<dbReference type="InterPro" id="IPR046342">
    <property type="entry name" value="CBS_dom_sf"/>
</dbReference>
<evidence type="ECO:0000256" key="5">
    <source>
        <dbReference type="ARBA" id="ARBA00023211"/>
    </source>
</evidence>
<dbReference type="SUPFAM" id="SSF64182">
    <property type="entry name" value="DHH phosphoesterases"/>
    <property type="match status" value="1"/>
</dbReference>
<keyword evidence="3" id="KW-0479">Metal-binding</keyword>
<evidence type="ECO:0000313" key="11">
    <source>
        <dbReference type="Proteomes" id="UP000191153"/>
    </source>
</evidence>
<comment type="catalytic activity">
    <reaction evidence="7">
        <text>diphosphate + H2O = 2 phosphate + H(+)</text>
        <dbReference type="Rhea" id="RHEA:24576"/>
        <dbReference type="ChEBI" id="CHEBI:15377"/>
        <dbReference type="ChEBI" id="CHEBI:15378"/>
        <dbReference type="ChEBI" id="CHEBI:33019"/>
        <dbReference type="ChEBI" id="CHEBI:43474"/>
        <dbReference type="EC" id="3.6.1.1"/>
    </reaction>
</comment>
<evidence type="ECO:0000256" key="7">
    <source>
        <dbReference type="ARBA" id="ARBA00047820"/>
    </source>
</evidence>
<dbReference type="SMART" id="SM01131">
    <property type="entry name" value="DHHA2"/>
    <property type="match status" value="1"/>
</dbReference>
<accession>A0A1T4Q0X4</accession>
<dbReference type="OrthoDB" id="9766150at2"/>
<dbReference type="NCBIfam" id="NF011443">
    <property type="entry name" value="PRK14869.1-5"/>
    <property type="match status" value="1"/>
</dbReference>
<dbReference type="EC" id="3.6.1.1" evidence="2"/>
<dbReference type="FunFam" id="3.90.1640.10:FF:000001">
    <property type="entry name" value="Probable manganese-dependent inorganic pyrophosphatase"/>
    <property type="match status" value="1"/>
</dbReference>
<evidence type="ECO:0000313" key="10">
    <source>
        <dbReference type="EMBL" id="SJZ97171.1"/>
    </source>
</evidence>
<dbReference type="PROSITE" id="PS51371">
    <property type="entry name" value="CBS"/>
    <property type="match status" value="1"/>
</dbReference>
<evidence type="ECO:0000256" key="3">
    <source>
        <dbReference type="ARBA" id="ARBA00022723"/>
    </source>
</evidence>
<evidence type="ECO:0000256" key="1">
    <source>
        <dbReference type="ARBA" id="ARBA00001936"/>
    </source>
</evidence>
<dbReference type="InterPro" id="IPR004097">
    <property type="entry name" value="DHHA2"/>
</dbReference>
<dbReference type="RefSeq" id="WP_078694574.1">
    <property type="nucleotide sequence ID" value="NZ_FUWX01000017.1"/>
</dbReference>
<dbReference type="FunFam" id="3.10.310.20:FF:000001">
    <property type="entry name" value="Probable manganese-dependent inorganic pyrophosphatase"/>
    <property type="match status" value="1"/>
</dbReference>
<dbReference type="Gene3D" id="3.10.310.20">
    <property type="entry name" value="DHHA2 domain"/>
    <property type="match status" value="1"/>
</dbReference>
<dbReference type="GO" id="GO:0005737">
    <property type="term" value="C:cytoplasm"/>
    <property type="evidence" value="ECO:0007669"/>
    <property type="project" value="InterPro"/>
</dbReference>
<feature type="domain" description="CBS" evidence="9">
    <location>
        <begin position="71"/>
        <end position="130"/>
    </location>
</feature>
<dbReference type="PANTHER" id="PTHR12112:SF22">
    <property type="entry name" value="MANGANESE-DEPENDENT INORGANIC PYROPHOSPHATASE-RELATED"/>
    <property type="match status" value="1"/>
</dbReference>
<dbReference type="Pfam" id="PF01368">
    <property type="entry name" value="DHH"/>
    <property type="match status" value="1"/>
</dbReference>
<evidence type="ECO:0000256" key="6">
    <source>
        <dbReference type="ARBA" id="ARBA00032535"/>
    </source>
</evidence>
<dbReference type="Pfam" id="PF00571">
    <property type="entry name" value="CBS"/>
    <property type="match status" value="1"/>
</dbReference>
<dbReference type="InterPro" id="IPR000644">
    <property type="entry name" value="CBS_dom"/>
</dbReference>
<dbReference type="Gene3D" id="3.90.1640.10">
    <property type="entry name" value="inorganic pyrophosphatase (n-terminal core)"/>
    <property type="match status" value="2"/>
</dbReference>
<dbReference type="EMBL" id="FUWX01000017">
    <property type="protein sequence ID" value="SJZ97171.1"/>
    <property type="molecule type" value="Genomic_DNA"/>
</dbReference>
<proteinExistence type="predicted"/>
<dbReference type="InterPro" id="IPR038763">
    <property type="entry name" value="DHH_sf"/>
</dbReference>
<dbReference type="Proteomes" id="UP000191153">
    <property type="component" value="Unassembled WGS sequence"/>
</dbReference>
<dbReference type="PANTHER" id="PTHR12112">
    <property type="entry name" value="BNIP - RELATED"/>
    <property type="match status" value="1"/>
</dbReference>
<evidence type="ECO:0000256" key="8">
    <source>
        <dbReference type="PROSITE-ProRule" id="PRU00703"/>
    </source>
</evidence>
<dbReference type="GO" id="GO:0046872">
    <property type="term" value="F:metal ion binding"/>
    <property type="evidence" value="ECO:0007669"/>
    <property type="project" value="UniProtKB-KW"/>
</dbReference>
<keyword evidence="5" id="KW-0464">Manganese</keyword>
<dbReference type="SUPFAM" id="SSF54631">
    <property type="entry name" value="CBS-domain pair"/>
    <property type="match status" value="1"/>
</dbReference>
<dbReference type="AlphaFoldDB" id="A0A1T4Q0X4"/>
<evidence type="ECO:0000256" key="4">
    <source>
        <dbReference type="ARBA" id="ARBA00022801"/>
    </source>
</evidence>